<protein>
    <recommendedName>
        <fullName evidence="4">RloB domain-containing protein</fullName>
    </recommendedName>
</protein>
<evidence type="ECO:0008006" key="4">
    <source>
        <dbReference type="Google" id="ProtNLM"/>
    </source>
</evidence>
<dbReference type="EMBL" id="JAPNOA010000024">
    <property type="protein sequence ID" value="MCY0965168.1"/>
    <property type="molecule type" value="Genomic_DNA"/>
</dbReference>
<dbReference type="AlphaFoldDB" id="A0A9X3ITG5"/>
<sequence length="179" mass="20418">MARKKLSRPNKKEKQTKFTTLLVVGEGQDDQAVIKHINQEFREDSAAIKPSIEKQSGGSPGNIITNAARKYEHIAYDKRYIVLDSDVPILQQDHDKARKHGYHIILWRPTSLEGALLDLLNENVLPHETSQQLKTRQHPRLDGKPDEPVSYRSLFPRTVLEQSRNASVNRVRDVLLGNP</sequence>
<evidence type="ECO:0000256" key="1">
    <source>
        <dbReference type="SAM" id="MobiDB-lite"/>
    </source>
</evidence>
<gene>
    <name evidence="2" type="ORF">OUO13_08225</name>
</gene>
<dbReference type="Proteomes" id="UP001150830">
    <property type="component" value="Unassembled WGS sequence"/>
</dbReference>
<name>A0A9X3ITG5_9GAMM</name>
<accession>A0A9X3ITG5</accession>
<feature type="compositionally biased region" description="Basic and acidic residues" evidence="1">
    <location>
        <begin position="139"/>
        <end position="148"/>
    </location>
</feature>
<reference evidence="2" key="1">
    <citation type="submission" date="2022-11" db="EMBL/GenBank/DDBJ databases">
        <title>Parathalassolutuus dongxingensis gen. nov., sp. nov., a novel member of family Oceanospirillaceae isolated from a coastal shrimp pond in Guangxi, China.</title>
        <authorList>
            <person name="Chen H."/>
        </authorList>
    </citation>
    <scope>NUCLEOTIDE SEQUENCE</scope>
    <source>
        <strain evidence="2">G-43</strain>
    </source>
</reference>
<dbReference type="RefSeq" id="WP_283173383.1">
    <property type="nucleotide sequence ID" value="NZ_JAPNOA010000024.1"/>
</dbReference>
<feature type="region of interest" description="Disordered" evidence="1">
    <location>
        <begin position="128"/>
        <end position="148"/>
    </location>
</feature>
<organism evidence="2 3">
    <name type="scientific">Parathalassolituus penaei</name>
    <dbReference type="NCBI Taxonomy" id="2997323"/>
    <lineage>
        <taxon>Bacteria</taxon>
        <taxon>Pseudomonadati</taxon>
        <taxon>Pseudomonadota</taxon>
        <taxon>Gammaproteobacteria</taxon>
        <taxon>Oceanospirillales</taxon>
        <taxon>Oceanospirillaceae</taxon>
        <taxon>Parathalassolituus</taxon>
    </lineage>
</organism>
<keyword evidence="3" id="KW-1185">Reference proteome</keyword>
<comment type="caution">
    <text evidence="2">The sequence shown here is derived from an EMBL/GenBank/DDBJ whole genome shotgun (WGS) entry which is preliminary data.</text>
</comment>
<evidence type="ECO:0000313" key="2">
    <source>
        <dbReference type="EMBL" id="MCY0965168.1"/>
    </source>
</evidence>
<proteinExistence type="predicted"/>
<evidence type="ECO:0000313" key="3">
    <source>
        <dbReference type="Proteomes" id="UP001150830"/>
    </source>
</evidence>